<reference evidence="1 2" key="1">
    <citation type="submission" date="2016-10" db="EMBL/GenBank/DDBJ databases">
        <authorList>
            <person name="de Groot N.N."/>
        </authorList>
    </citation>
    <scope>NUCLEOTIDE SEQUENCE [LARGE SCALE GENOMIC DNA]</scope>
    <source>
        <strain evidence="1 2">CGMCC 1.10825</strain>
    </source>
</reference>
<dbReference type="Proteomes" id="UP000199634">
    <property type="component" value="Unassembled WGS sequence"/>
</dbReference>
<dbReference type="AlphaFoldDB" id="A0A1H6JBH6"/>
<evidence type="ECO:0000313" key="2">
    <source>
        <dbReference type="Proteomes" id="UP000199634"/>
    </source>
</evidence>
<gene>
    <name evidence="1" type="ORF">SAMN02927937_00203</name>
</gene>
<name>A0A1H6JBH6_9FLAO</name>
<organism evidence="1 2">
    <name type="scientific">Paenimyroides marinum</name>
    <dbReference type="NCBI Taxonomy" id="1159016"/>
    <lineage>
        <taxon>Bacteria</taxon>
        <taxon>Pseudomonadati</taxon>
        <taxon>Bacteroidota</taxon>
        <taxon>Flavobacteriia</taxon>
        <taxon>Flavobacteriales</taxon>
        <taxon>Flavobacteriaceae</taxon>
        <taxon>Paenimyroides</taxon>
    </lineage>
</organism>
<dbReference type="PANTHER" id="PTHR17985:SF8">
    <property type="entry name" value="TRANSPORT AND GOLGI ORGANIZATION PROTEIN 2 HOMOLOG"/>
    <property type="match status" value="1"/>
</dbReference>
<accession>A0A1H6JBH6</accession>
<dbReference type="PANTHER" id="PTHR17985">
    <property type="entry name" value="SER/THR-RICH PROTEIN T10 IN DGCR REGION"/>
    <property type="match status" value="1"/>
</dbReference>
<dbReference type="RefSeq" id="WP_091095423.1">
    <property type="nucleotide sequence ID" value="NZ_FNXE01000002.1"/>
</dbReference>
<dbReference type="InterPro" id="IPR008551">
    <property type="entry name" value="TANGO2"/>
</dbReference>
<dbReference type="STRING" id="1159016.SAMN02927937_00203"/>
<dbReference type="Pfam" id="PF05742">
    <property type="entry name" value="TANGO2"/>
    <property type="match status" value="1"/>
</dbReference>
<sequence length="238" mass="27755">MCTLTFFPITDDKFVLTSNRDEQPMRETIPPMEYEHNGDILIYPKDKKAGGTWIGANKNGRVASLMNGGKVPHERKDSYRLSRGIAMTELLQAKNIMEFLKTFDFSGIEPFTIVLIEPQNKANTEKFKAFELIWDEEKLHVTELAWKPKIWSSTPLYTREVHQNRTAWFNQFINETPQISPDKIWDFHHTAGNGTKTTDFIMDRGFIRTKSITQFVKDDIIKYKYEDLDKNLLVDKVL</sequence>
<dbReference type="OrthoDB" id="4380123at2"/>
<dbReference type="EMBL" id="FNXE01000002">
    <property type="protein sequence ID" value="SEH56380.1"/>
    <property type="molecule type" value="Genomic_DNA"/>
</dbReference>
<keyword evidence="2" id="KW-1185">Reference proteome</keyword>
<protein>
    <submittedName>
        <fullName evidence="1">Transport and Golgi organisation 2</fullName>
    </submittedName>
</protein>
<proteinExistence type="predicted"/>
<evidence type="ECO:0000313" key="1">
    <source>
        <dbReference type="EMBL" id="SEH56380.1"/>
    </source>
</evidence>